<dbReference type="EMBL" id="VSRR010023941">
    <property type="protein sequence ID" value="MPC65869.1"/>
    <property type="molecule type" value="Genomic_DNA"/>
</dbReference>
<name>A0A5B7H7Q2_PORTR</name>
<comment type="caution">
    <text evidence="1">The sequence shown here is derived from an EMBL/GenBank/DDBJ whole genome shotgun (WGS) entry which is preliminary data.</text>
</comment>
<dbReference type="AlphaFoldDB" id="A0A5B7H7Q2"/>
<protein>
    <submittedName>
        <fullName evidence="1">Uncharacterized protein</fullName>
    </submittedName>
</protein>
<organism evidence="1 2">
    <name type="scientific">Portunus trituberculatus</name>
    <name type="common">Swimming crab</name>
    <name type="synonym">Neptunus trituberculatus</name>
    <dbReference type="NCBI Taxonomy" id="210409"/>
    <lineage>
        <taxon>Eukaryota</taxon>
        <taxon>Metazoa</taxon>
        <taxon>Ecdysozoa</taxon>
        <taxon>Arthropoda</taxon>
        <taxon>Crustacea</taxon>
        <taxon>Multicrustacea</taxon>
        <taxon>Malacostraca</taxon>
        <taxon>Eumalacostraca</taxon>
        <taxon>Eucarida</taxon>
        <taxon>Decapoda</taxon>
        <taxon>Pleocyemata</taxon>
        <taxon>Brachyura</taxon>
        <taxon>Eubrachyura</taxon>
        <taxon>Portunoidea</taxon>
        <taxon>Portunidae</taxon>
        <taxon>Portuninae</taxon>
        <taxon>Portunus</taxon>
    </lineage>
</organism>
<accession>A0A5B7H7Q2</accession>
<sequence>MGRRHVCNRARGSSLPFQDIGISQAVSCICDMGRHAPLVTWHPRRLHSRTPQKNQIRVVAKCSPAPPWCSGTMRALGSEGFPSALVRILSTVRV</sequence>
<evidence type="ECO:0000313" key="2">
    <source>
        <dbReference type="Proteomes" id="UP000324222"/>
    </source>
</evidence>
<reference evidence="1 2" key="1">
    <citation type="submission" date="2019-05" db="EMBL/GenBank/DDBJ databases">
        <title>Another draft genome of Portunus trituberculatus and its Hox gene families provides insights of decapod evolution.</title>
        <authorList>
            <person name="Jeong J.-H."/>
            <person name="Song I."/>
            <person name="Kim S."/>
            <person name="Choi T."/>
            <person name="Kim D."/>
            <person name="Ryu S."/>
            <person name="Kim W."/>
        </authorList>
    </citation>
    <scope>NUCLEOTIDE SEQUENCE [LARGE SCALE GENOMIC DNA]</scope>
    <source>
        <tissue evidence="1">Muscle</tissue>
    </source>
</reference>
<evidence type="ECO:0000313" key="1">
    <source>
        <dbReference type="EMBL" id="MPC65869.1"/>
    </source>
</evidence>
<proteinExistence type="predicted"/>
<keyword evidence="2" id="KW-1185">Reference proteome</keyword>
<dbReference type="Proteomes" id="UP000324222">
    <property type="component" value="Unassembled WGS sequence"/>
</dbReference>
<gene>
    <name evidence="1" type="ORF">E2C01_060006</name>
</gene>